<name>A0ABZ3F666_9HELI</name>
<sequence>MNKIPSRITHISAHSGCELIQMQCAFGTLYSLVIESNEFTLESEVMATFKENEVIILQGQDNMPLGIPNAFKGKIQPLGQDCMFARVAITPITHLESALSQALSINALIPSLLPLSFSQETYTWYVSPTHIVLERTL</sequence>
<dbReference type="RefSeq" id="WP_343353944.1">
    <property type="nucleotide sequence ID" value="NZ_CP145316.1"/>
</dbReference>
<keyword evidence="2" id="KW-1185">Reference proteome</keyword>
<accession>A0ABZ3F666</accession>
<evidence type="ECO:0000313" key="1">
    <source>
        <dbReference type="EMBL" id="XAM18638.1"/>
    </source>
</evidence>
<evidence type="ECO:0000313" key="2">
    <source>
        <dbReference type="Proteomes" id="UP001434737"/>
    </source>
</evidence>
<organism evidence="1 2">
    <name type="scientific">Helicobacter mastomyrinus</name>
    <dbReference type="NCBI Taxonomy" id="287948"/>
    <lineage>
        <taxon>Bacteria</taxon>
        <taxon>Pseudomonadati</taxon>
        <taxon>Campylobacterota</taxon>
        <taxon>Epsilonproteobacteria</taxon>
        <taxon>Campylobacterales</taxon>
        <taxon>Helicobacteraceae</taxon>
        <taxon>Helicobacter</taxon>
    </lineage>
</organism>
<dbReference type="Proteomes" id="UP001434737">
    <property type="component" value="Chromosome"/>
</dbReference>
<protein>
    <submittedName>
        <fullName evidence="1">Uncharacterized protein</fullName>
    </submittedName>
</protein>
<reference evidence="1 2" key="1">
    <citation type="submission" date="2024-02" db="EMBL/GenBank/DDBJ databases">
        <title>Genome and pathogenicity analysis of Helicobacter mastomyrinus isolated from mice.</title>
        <authorList>
            <person name="Zhu L."/>
        </authorList>
    </citation>
    <scope>NUCLEOTIDE SEQUENCE [LARGE SCALE GENOMIC DNA]</scope>
    <source>
        <strain evidence="1 2">Hm-17</strain>
    </source>
</reference>
<gene>
    <name evidence="1" type="ORF">V3I05_02855</name>
</gene>
<proteinExistence type="predicted"/>
<dbReference type="EMBL" id="CP145316">
    <property type="protein sequence ID" value="XAM18638.1"/>
    <property type="molecule type" value="Genomic_DNA"/>
</dbReference>